<dbReference type="PANTHER" id="PTHR23227">
    <property type="entry name" value="BUCENTAUR RELATED"/>
    <property type="match status" value="1"/>
</dbReference>
<dbReference type="SUPFAM" id="SSF56219">
    <property type="entry name" value="DNase I-like"/>
    <property type="match status" value="1"/>
</dbReference>
<dbReference type="InterPro" id="IPR036691">
    <property type="entry name" value="Endo/exonu/phosph_ase_sf"/>
</dbReference>
<dbReference type="InterPro" id="IPR027124">
    <property type="entry name" value="Swc5/CFDP1/2"/>
</dbReference>
<feature type="domain" description="Endonuclease/exonuclease/phosphatase" evidence="2">
    <location>
        <begin position="130"/>
        <end position="269"/>
    </location>
</feature>
<dbReference type="STRING" id="37653.A0A0L8I0S1"/>
<feature type="region of interest" description="Disordered" evidence="1">
    <location>
        <begin position="68"/>
        <end position="101"/>
    </location>
</feature>
<dbReference type="OrthoDB" id="10030815at2759"/>
<evidence type="ECO:0000313" key="3">
    <source>
        <dbReference type="EMBL" id="KOF95029.1"/>
    </source>
</evidence>
<dbReference type="Gene3D" id="3.60.10.10">
    <property type="entry name" value="Endonuclease/exonuclease/phosphatase"/>
    <property type="match status" value="1"/>
</dbReference>
<gene>
    <name evidence="3" type="ORF">OCBIM_22039747mg</name>
</gene>
<sequence length="345" mass="38747">MAVNGRSGQKNCHESSGISTLMRKDADDLPHYIVEIVIMISSLSLPDITLEGETRGPEDVSNATAEEIYSSPSTSSQPGDDGRGLNPSIGHLPPDGPSSKKRGIHLRKEWIIATWNVRGLITGKLNVITSEMKRGGVYAPTSEASEGEMQDFYDVVQHTLDNVPRTNAIILMGDWNAKVGKSITDSSSLGQHGLGEKNERGQDLVDLCITNNLVIGNTIFQHHPRRLYTWTSPGDRFRNQIDYIMIQGRWRSALKNVRTRPGADCGTDHQLLCATIKIQMRSRRKQTRITRYDVTKISEAFSVEMQNRFLPLLQSYDNGEWRSDALWEKMVNITKEVAERNILKR</sequence>
<proteinExistence type="predicted"/>
<reference evidence="3" key="1">
    <citation type="submission" date="2015-07" db="EMBL/GenBank/DDBJ databases">
        <title>MeaNS - Measles Nucleotide Surveillance Program.</title>
        <authorList>
            <person name="Tran T."/>
            <person name="Druce J."/>
        </authorList>
    </citation>
    <scope>NUCLEOTIDE SEQUENCE</scope>
    <source>
        <strain evidence="3">UCB-OBI-ISO-001</strain>
        <tissue evidence="3">Gonad</tissue>
    </source>
</reference>
<organism evidence="3">
    <name type="scientific">Octopus bimaculoides</name>
    <name type="common">California two-spotted octopus</name>
    <dbReference type="NCBI Taxonomy" id="37653"/>
    <lineage>
        <taxon>Eukaryota</taxon>
        <taxon>Metazoa</taxon>
        <taxon>Spiralia</taxon>
        <taxon>Lophotrochozoa</taxon>
        <taxon>Mollusca</taxon>
        <taxon>Cephalopoda</taxon>
        <taxon>Coleoidea</taxon>
        <taxon>Octopodiformes</taxon>
        <taxon>Octopoda</taxon>
        <taxon>Incirrata</taxon>
        <taxon>Octopodidae</taxon>
        <taxon>Octopus</taxon>
    </lineage>
</organism>
<dbReference type="GO" id="GO:0003824">
    <property type="term" value="F:catalytic activity"/>
    <property type="evidence" value="ECO:0007669"/>
    <property type="project" value="InterPro"/>
</dbReference>
<dbReference type="CDD" id="cd09076">
    <property type="entry name" value="L1-EN"/>
    <property type="match status" value="1"/>
</dbReference>
<name>A0A0L8I0S1_OCTBM</name>
<dbReference type="AlphaFoldDB" id="A0A0L8I0S1"/>
<dbReference type="PANTHER" id="PTHR23227:SF85">
    <property type="entry name" value="CRANIOFACIAL DEVELOPMENT PROTEIN 2"/>
    <property type="match status" value="1"/>
</dbReference>
<evidence type="ECO:0000259" key="2">
    <source>
        <dbReference type="Pfam" id="PF03372"/>
    </source>
</evidence>
<dbReference type="EMBL" id="KQ416818">
    <property type="protein sequence ID" value="KOF95029.1"/>
    <property type="molecule type" value="Genomic_DNA"/>
</dbReference>
<dbReference type="InterPro" id="IPR005135">
    <property type="entry name" value="Endo/exonuclease/phosphatase"/>
</dbReference>
<dbReference type="Pfam" id="PF03372">
    <property type="entry name" value="Exo_endo_phos"/>
    <property type="match status" value="1"/>
</dbReference>
<protein>
    <recommendedName>
        <fullName evidence="2">Endonuclease/exonuclease/phosphatase domain-containing protein</fullName>
    </recommendedName>
</protein>
<accession>A0A0L8I0S1</accession>
<evidence type="ECO:0000256" key="1">
    <source>
        <dbReference type="SAM" id="MobiDB-lite"/>
    </source>
</evidence>